<dbReference type="Proteomes" id="UP000030129">
    <property type="component" value="Unassembled WGS sequence"/>
</dbReference>
<name>A0A0A2LID2_9FLAO</name>
<keyword evidence="1" id="KW-0472">Membrane</keyword>
<reference evidence="2 3" key="1">
    <citation type="submission" date="2013-09" db="EMBL/GenBank/DDBJ databases">
        <authorList>
            <person name="Zeng Z."/>
            <person name="Chen C."/>
        </authorList>
    </citation>
    <scope>NUCLEOTIDE SEQUENCE [LARGE SCALE GENOMIC DNA]</scope>
    <source>
        <strain evidence="2 3">F44-8</strain>
    </source>
</reference>
<accession>A0A0A2LID2</accession>
<sequence>MYSFLLTVHSVFRWAVVFSLTYAIIISAKGYFAKTAFTKTSNAIRHWTATIAHIQLITGILLYVKSPFVKQFFATANNTGETLFFGIIHILLMLLAIVLITIGSAKSKREKSDQAKFKIMLIWFSLAALLILLAIPWPFSPLANRPLIRF</sequence>
<evidence type="ECO:0000313" key="3">
    <source>
        <dbReference type="Proteomes" id="UP000030129"/>
    </source>
</evidence>
<dbReference type="eggNOG" id="ENOG503196E">
    <property type="taxonomic scope" value="Bacteria"/>
</dbReference>
<feature type="transmembrane region" description="Helical" evidence="1">
    <location>
        <begin position="44"/>
        <end position="64"/>
    </location>
</feature>
<dbReference type="STRING" id="1406840.Q763_15685"/>
<dbReference type="EMBL" id="JRLV01000023">
    <property type="protein sequence ID" value="KGO78953.1"/>
    <property type="molecule type" value="Genomic_DNA"/>
</dbReference>
<proteinExistence type="predicted"/>
<keyword evidence="1" id="KW-0812">Transmembrane</keyword>
<feature type="transmembrane region" description="Helical" evidence="1">
    <location>
        <begin position="12"/>
        <end position="32"/>
    </location>
</feature>
<keyword evidence="3" id="KW-1185">Reference proteome</keyword>
<dbReference type="RefSeq" id="WP_035135913.1">
    <property type="nucleotide sequence ID" value="NZ_JRLV01000023.1"/>
</dbReference>
<dbReference type="AlphaFoldDB" id="A0A0A2LID2"/>
<evidence type="ECO:0000313" key="2">
    <source>
        <dbReference type="EMBL" id="KGO78953.1"/>
    </source>
</evidence>
<evidence type="ECO:0000256" key="1">
    <source>
        <dbReference type="SAM" id="Phobius"/>
    </source>
</evidence>
<keyword evidence="1" id="KW-1133">Transmembrane helix</keyword>
<evidence type="ECO:0008006" key="4">
    <source>
        <dbReference type="Google" id="ProtNLM"/>
    </source>
</evidence>
<organism evidence="2 3">
    <name type="scientific">Flavobacterium beibuense F44-8</name>
    <dbReference type="NCBI Taxonomy" id="1406840"/>
    <lineage>
        <taxon>Bacteria</taxon>
        <taxon>Pseudomonadati</taxon>
        <taxon>Bacteroidota</taxon>
        <taxon>Flavobacteriia</taxon>
        <taxon>Flavobacteriales</taxon>
        <taxon>Flavobacteriaceae</taxon>
        <taxon>Flavobacterium</taxon>
    </lineage>
</organism>
<feature type="transmembrane region" description="Helical" evidence="1">
    <location>
        <begin position="117"/>
        <end position="139"/>
    </location>
</feature>
<gene>
    <name evidence="2" type="ORF">Q763_15685</name>
</gene>
<feature type="transmembrane region" description="Helical" evidence="1">
    <location>
        <begin position="84"/>
        <end position="105"/>
    </location>
</feature>
<protein>
    <recommendedName>
        <fullName evidence="4">Cytochrome B561</fullName>
    </recommendedName>
</protein>
<comment type="caution">
    <text evidence="2">The sequence shown here is derived from an EMBL/GenBank/DDBJ whole genome shotgun (WGS) entry which is preliminary data.</text>
</comment>